<evidence type="ECO:0000256" key="5">
    <source>
        <dbReference type="ARBA" id="ARBA00022475"/>
    </source>
</evidence>
<evidence type="ECO:0000259" key="12">
    <source>
        <dbReference type="PROSITE" id="PS50928"/>
    </source>
</evidence>
<evidence type="ECO:0000256" key="7">
    <source>
        <dbReference type="ARBA" id="ARBA00022692"/>
    </source>
</evidence>
<keyword evidence="9 11" id="KW-0472">Membrane</keyword>
<dbReference type="GO" id="GO:0055085">
    <property type="term" value="P:transmembrane transport"/>
    <property type="evidence" value="ECO:0007669"/>
    <property type="project" value="InterPro"/>
</dbReference>
<keyword evidence="5" id="KW-1003">Cell membrane</keyword>
<dbReference type="Pfam" id="PF00528">
    <property type="entry name" value="BPD_transp_1"/>
    <property type="match status" value="1"/>
</dbReference>
<keyword evidence="8 11" id="KW-1133">Transmembrane helix</keyword>
<gene>
    <name evidence="13" type="ORF">BW247_13730</name>
</gene>
<reference evidence="13 14" key="1">
    <citation type="submission" date="2017-01" db="EMBL/GenBank/DDBJ databases">
        <title>Draft sequence of Acidihalobacter ferrooxidans strain DSM 14175 (strain V8).</title>
        <authorList>
            <person name="Khaleque H.N."/>
            <person name="Ramsay J.P."/>
            <person name="Murphy R.J.T."/>
            <person name="Kaksonen A.H."/>
            <person name="Boxall N.J."/>
            <person name="Watkin E.L.J."/>
        </authorList>
    </citation>
    <scope>NUCLEOTIDE SEQUENCE [LARGE SCALE GENOMIC DNA]</scope>
    <source>
        <strain evidence="13 14">V8</strain>
    </source>
</reference>
<feature type="transmembrane region" description="Helical" evidence="11">
    <location>
        <begin position="12"/>
        <end position="35"/>
    </location>
</feature>
<comment type="subcellular location">
    <subcellularLocation>
        <location evidence="1">Cell inner membrane</location>
        <topology evidence="1">Multi-pass membrane protein</topology>
    </subcellularLocation>
    <subcellularLocation>
        <location evidence="11">Cell membrane</location>
        <topology evidence="11">Multi-pass membrane protein</topology>
    </subcellularLocation>
</comment>
<evidence type="ECO:0000256" key="11">
    <source>
        <dbReference type="RuleBase" id="RU363032"/>
    </source>
</evidence>
<sequence length="296" mass="32665">MRSNDSSPFPQRWLPYLLLAPQLVITLVFFVWPTYDALSGAFYQSSPFGLGTHFAGLANFTALFTDPNYLHAFGVTALYAVATTLASMGLGLLLAVLTEGLLRGHTLFRTLFIWPYAVAPAIAGALWMFMFAPQVGPGTRLLIALGIHWNYTLHGHQAMLLVIALTAWQQIAYNFLFFTAGLQGIPASLLEAAALDGSGPIRRFWDVTFPLLAPTTFFLLVMNTLYVFFDTFGVIQIVTQGGPANATTTLVYKLYEDGFQNLNLGSAAAQSIILMTLVGLLTVFQFRYLDRKVHYQ</sequence>
<keyword evidence="4 11" id="KW-0813">Transport</keyword>
<dbReference type="OrthoDB" id="9785347at2"/>
<dbReference type="PROSITE" id="PS50928">
    <property type="entry name" value="ABC_TM1"/>
    <property type="match status" value="1"/>
</dbReference>
<dbReference type="InterPro" id="IPR050809">
    <property type="entry name" value="UgpAE/MalFG_permease"/>
</dbReference>
<dbReference type="KEGG" id="afy:BW247_13730"/>
<dbReference type="InterPro" id="IPR035906">
    <property type="entry name" value="MetI-like_sf"/>
</dbReference>
<evidence type="ECO:0000256" key="4">
    <source>
        <dbReference type="ARBA" id="ARBA00022448"/>
    </source>
</evidence>
<evidence type="ECO:0000256" key="2">
    <source>
        <dbReference type="ARBA" id="ARBA00008852"/>
    </source>
</evidence>
<dbReference type="NCBIfam" id="NF007852">
    <property type="entry name" value="PRK10561.1"/>
    <property type="match status" value="1"/>
</dbReference>
<evidence type="ECO:0000256" key="10">
    <source>
        <dbReference type="ARBA" id="ARBA00040780"/>
    </source>
</evidence>
<proteinExistence type="inferred from homology"/>
<dbReference type="SUPFAM" id="SSF161098">
    <property type="entry name" value="MetI-like"/>
    <property type="match status" value="1"/>
</dbReference>
<feature type="transmembrane region" description="Helical" evidence="11">
    <location>
        <begin position="77"/>
        <end position="98"/>
    </location>
</feature>
<dbReference type="STRING" id="1765967.BW247_13730"/>
<name>A0A1P8UJP2_9GAMM</name>
<keyword evidence="7 11" id="KW-0812">Transmembrane</keyword>
<comment type="similarity">
    <text evidence="2">Belongs to the binding-protein-dependent transport system permease family. UgpAE subfamily.</text>
</comment>
<dbReference type="EMBL" id="CP019434">
    <property type="protein sequence ID" value="APZ44021.1"/>
    <property type="molecule type" value="Genomic_DNA"/>
</dbReference>
<dbReference type="InterPro" id="IPR000515">
    <property type="entry name" value="MetI-like"/>
</dbReference>
<evidence type="ECO:0000256" key="1">
    <source>
        <dbReference type="ARBA" id="ARBA00004429"/>
    </source>
</evidence>
<feature type="transmembrane region" description="Helical" evidence="11">
    <location>
        <begin position="267"/>
        <end position="289"/>
    </location>
</feature>
<dbReference type="Proteomes" id="UP000243807">
    <property type="component" value="Chromosome"/>
</dbReference>
<evidence type="ECO:0000256" key="8">
    <source>
        <dbReference type="ARBA" id="ARBA00022989"/>
    </source>
</evidence>
<evidence type="ECO:0000256" key="6">
    <source>
        <dbReference type="ARBA" id="ARBA00022519"/>
    </source>
</evidence>
<feature type="domain" description="ABC transmembrane type-1" evidence="12">
    <location>
        <begin position="73"/>
        <end position="285"/>
    </location>
</feature>
<dbReference type="PANTHER" id="PTHR43227">
    <property type="entry name" value="BLL4140 PROTEIN"/>
    <property type="match status" value="1"/>
</dbReference>
<dbReference type="Gene3D" id="1.10.3720.10">
    <property type="entry name" value="MetI-like"/>
    <property type="match status" value="1"/>
</dbReference>
<dbReference type="CDD" id="cd06261">
    <property type="entry name" value="TM_PBP2"/>
    <property type="match status" value="1"/>
</dbReference>
<keyword evidence="14" id="KW-1185">Reference proteome</keyword>
<dbReference type="GO" id="GO:0005886">
    <property type="term" value="C:plasma membrane"/>
    <property type="evidence" value="ECO:0007669"/>
    <property type="project" value="UniProtKB-SubCell"/>
</dbReference>
<feature type="transmembrane region" description="Helical" evidence="11">
    <location>
        <begin position="110"/>
        <end position="129"/>
    </location>
</feature>
<keyword evidence="6" id="KW-0997">Cell inner membrane</keyword>
<evidence type="ECO:0000313" key="13">
    <source>
        <dbReference type="EMBL" id="APZ44021.1"/>
    </source>
</evidence>
<evidence type="ECO:0000256" key="3">
    <source>
        <dbReference type="ARBA" id="ARBA00011557"/>
    </source>
</evidence>
<evidence type="ECO:0000313" key="14">
    <source>
        <dbReference type="Proteomes" id="UP000243807"/>
    </source>
</evidence>
<accession>A0A1P8UJP2</accession>
<protein>
    <recommendedName>
        <fullName evidence="10">sn-glycerol-3-phosphate transport system permease protein UgpA</fullName>
    </recommendedName>
</protein>
<organism evidence="13 14">
    <name type="scientific">Acidihalobacter ferrooxydans</name>
    <dbReference type="NCBI Taxonomy" id="1765967"/>
    <lineage>
        <taxon>Bacteria</taxon>
        <taxon>Pseudomonadati</taxon>
        <taxon>Pseudomonadota</taxon>
        <taxon>Gammaproteobacteria</taxon>
        <taxon>Chromatiales</taxon>
        <taxon>Ectothiorhodospiraceae</taxon>
        <taxon>Acidihalobacter</taxon>
    </lineage>
</organism>
<comment type="subunit">
    <text evidence="3">The complex is composed of two ATP-binding proteins (UgpC), two transmembrane proteins (UgpA and UgpE) and a solute-binding protein (UgpB).</text>
</comment>
<dbReference type="AlphaFoldDB" id="A0A1P8UJP2"/>
<dbReference type="PANTHER" id="PTHR43227:SF9">
    <property type="entry name" value="SN-GLYCEROL-3-PHOSPHATE TRANSPORT SYSTEM PERMEASE PROTEIN UGPA"/>
    <property type="match status" value="1"/>
</dbReference>
<evidence type="ECO:0000256" key="9">
    <source>
        <dbReference type="ARBA" id="ARBA00023136"/>
    </source>
</evidence>
<feature type="transmembrane region" description="Helical" evidence="11">
    <location>
        <begin position="207"/>
        <end position="229"/>
    </location>
</feature>
<dbReference type="RefSeq" id="WP_076837644.1">
    <property type="nucleotide sequence ID" value="NZ_CP019434.1"/>
</dbReference>